<organism evidence="2 3">
    <name type="scientific">Kocuria turfanensis</name>
    <dbReference type="NCBI Taxonomy" id="388357"/>
    <lineage>
        <taxon>Bacteria</taxon>
        <taxon>Bacillati</taxon>
        <taxon>Actinomycetota</taxon>
        <taxon>Actinomycetes</taxon>
        <taxon>Micrococcales</taxon>
        <taxon>Micrococcaceae</taxon>
        <taxon>Kocuria</taxon>
    </lineage>
</organism>
<gene>
    <name evidence="2" type="ORF">KTU01_31700</name>
</gene>
<dbReference type="Proteomes" id="UP000321103">
    <property type="component" value="Unassembled WGS sequence"/>
</dbReference>
<dbReference type="InterPro" id="IPR002328">
    <property type="entry name" value="ADH_Zn_CS"/>
</dbReference>
<dbReference type="GO" id="GO:0008270">
    <property type="term" value="F:zinc ion binding"/>
    <property type="evidence" value="ECO:0007669"/>
    <property type="project" value="InterPro"/>
</dbReference>
<protein>
    <submittedName>
        <fullName evidence="2">Uncharacterized protein</fullName>
    </submittedName>
</protein>
<keyword evidence="1" id="KW-0472">Membrane</keyword>
<dbReference type="EMBL" id="BJZS01000104">
    <property type="protein sequence ID" value="GEO97047.1"/>
    <property type="molecule type" value="Genomic_DNA"/>
</dbReference>
<reference evidence="2 3" key="1">
    <citation type="submission" date="2019-07" db="EMBL/GenBank/DDBJ databases">
        <title>Whole genome shotgun sequence of Kocuria turfanensis NBRC 107627.</title>
        <authorList>
            <person name="Hosoyama A."/>
            <person name="Uohara A."/>
            <person name="Ohji S."/>
            <person name="Ichikawa N."/>
        </authorList>
    </citation>
    <scope>NUCLEOTIDE SEQUENCE [LARGE SCALE GENOMIC DNA]</scope>
    <source>
        <strain evidence="2 3">NBRC 107627</strain>
    </source>
</reference>
<name>A0A512IHB5_9MICC</name>
<comment type="caution">
    <text evidence="2">The sequence shown here is derived from an EMBL/GenBank/DDBJ whole genome shotgun (WGS) entry which is preliminary data.</text>
</comment>
<feature type="transmembrane region" description="Helical" evidence="1">
    <location>
        <begin position="21"/>
        <end position="43"/>
    </location>
</feature>
<dbReference type="InterPro" id="IPR011032">
    <property type="entry name" value="GroES-like_sf"/>
</dbReference>
<sequence length="46" mass="4718">MLVCGACQTGRRRVVDGVRHAFPILLGHEAFGIVAAVGAVVAVGNE</sequence>
<dbReference type="GO" id="GO:0016491">
    <property type="term" value="F:oxidoreductase activity"/>
    <property type="evidence" value="ECO:0007669"/>
    <property type="project" value="InterPro"/>
</dbReference>
<keyword evidence="3" id="KW-1185">Reference proteome</keyword>
<evidence type="ECO:0000313" key="2">
    <source>
        <dbReference type="EMBL" id="GEO97047.1"/>
    </source>
</evidence>
<dbReference type="AlphaFoldDB" id="A0A512IHB5"/>
<accession>A0A512IHB5</accession>
<keyword evidence="1" id="KW-1133">Transmembrane helix</keyword>
<keyword evidence="1" id="KW-0812">Transmembrane</keyword>
<dbReference type="RefSeq" id="WP_186815685.1">
    <property type="nucleotide sequence ID" value="NZ_BJZS01000104.1"/>
</dbReference>
<evidence type="ECO:0000256" key="1">
    <source>
        <dbReference type="SAM" id="Phobius"/>
    </source>
</evidence>
<evidence type="ECO:0000313" key="3">
    <source>
        <dbReference type="Proteomes" id="UP000321103"/>
    </source>
</evidence>
<dbReference type="PROSITE" id="PS00059">
    <property type="entry name" value="ADH_ZINC"/>
    <property type="match status" value="1"/>
</dbReference>
<proteinExistence type="predicted"/>
<dbReference type="Gene3D" id="3.90.180.10">
    <property type="entry name" value="Medium-chain alcohol dehydrogenases, catalytic domain"/>
    <property type="match status" value="1"/>
</dbReference>
<dbReference type="SUPFAM" id="SSF50129">
    <property type="entry name" value="GroES-like"/>
    <property type="match status" value="1"/>
</dbReference>